<dbReference type="PANTHER" id="PTHR43396:SF3">
    <property type="entry name" value="FLAVOHEMOPROTEIN"/>
    <property type="match status" value="1"/>
</dbReference>
<comment type="similarity">
    <text evidence="3">In the C-terminal section; belongs to the flavoprotein pyridine nucleotide cytochrome reductase family.</text>
</comment>
<comment type="caution">
    <text evidence="24">The sequence shown here is derived from an EMBL/GenBank/DDBJ whole genome shotgun (WGS) entry which is preliminary data.</text>
</comment>
<dbReference type="PRINTS" id="PR00410">
    <property type="entry name" value="PHEHYDRXLASE"/>
</dbReference>
<evidence type="ECO:0000256" key="12">
    <source>
        <dbReference type="ARBA" id="ARBA00022857"/>
    </source>
</evidence>
<evidence type="ECO:0000256" key="17">
    <source>
        <dbReference type="ARBA" id="ARBA00030929"/>
    </source>
</evidence>
<dbReference type="Gene3D" id="2.40.30.10">
    <property type="entry name" value="Translation factors"/>
    <property type="match status" value="1"/>
</dbReference>
<feature type="domain" description="FAD-binding FR-type" evidence="23">
    <location>
        <begin position="147"/>
        <end position="254"/>
    </location>
</feature>
<dbReference type="SUPFAM" id="SSF52343">
    <property type="entry name" value="Ferredoxin reductase-like, C-terminal NADP-linked domain"/>
    <property type="match status" value="1"/>
</dbReference>
<evidence type="ECO:0000256" key="1">
    <source>
        <dbReference type="ARBA" id="ARBA00001970"/>
    </source>
</evidence>
<name>A0A969TTS9_9BACI</name>
<dbReference type="Proteomes" id="UP000752012">
    <property type="component" value="Unassembled WGS sequence"/>
</dbReference>
<dbReference type="CDD" id="cd14777">
    <property type="entry name" value="Yhb1-globin-like"/>
    <property type="match status" value="1"/>
</dbReference>
<proteinExistence type="inferred from homology"/>
<dbReference type="GO" id="GO:0008941">
    <property type="term" value="F:nitric oxide dioxygenase NAD(P)H activity"/>
    <property type="evidence" value="ECO:0007669"/>
    <property type="project" value="UniProtKB-EC"/>
</dbReference>
<reference evidence="24 25" key="1">
    <citation type="submission" date="2020-03" db="EMBL/GenBank/DDBJ databases">
        <title>Assessment of the enzymatic potential of alkaline-tolerant lipase obtained from Bacillus luteus H11 (technogenic soil) for the bioremediation of saline soils contaminated with petroleum substances.</title>
        <authorList>
            <person name="Kalwasinska A."/>
        </authorList>
    </citation>
    <scope>NUCLEOTIDE SEQUENCE [LARGE SCALE GENOMIC DNA]</scope>
    <source>
        <strain evidence="24 25">H11</strain>
    </source>
</reference>
<dbReference type="SUPFAM" id="SSF63380">
    <property type="entry name" value="Riboflavin synthase domain-like"/>
    <property type="match status" value="1"/>
</dbReference>
<keyword evidence="14" id="KW-0408">Iron</keyword>
<dbReference type="Gene3D" id="1.10.490.10">
    <property type="entry name" value="Globins"/>
    <property type="match status" value="1"/>
</dbReference>
<evidence type="ECO:0000313" key="24">
    <source>
        <dbReference type="EMBL" id="NJP36246.1"/>
    </source>
</evidence>
<dbReference type="InterPro" id="IPR039261">
    <property type="entry name" value="FNR_nucleotide-bd"/>
</dbReference>
<evidence type="ECO:0000256" key="8">
    <source>
        <dbReference type="ARBA" id="ARBA00022621"/>
    </source>
</evidence>
<dbReference type="InterPro" id="IPR008333">
    <property type="entry name" value="Cbr1-like_FAD-bd_dom"/>
</dbReference>
<evidence type="ECO:0000256" key="6">
    <source>
        <dbReference type="ARBA" id="ARBA00014637"/>
    </source>
</evidence>
<dbReference type="Pfam" id="PF00042">
    <property type="entry name" value="Globin"/>
    <property type="match status" value="1"/>
</dbReference>
<evidence type="ECO:0000256" key="9">
    <source>
        <dbReference type="ARBA" id="ARBA00022630"/>
    </source>
</evidence>
<dbReference type="SUPFAM" id="SSF46458">
    <property type="entry name" value="Globin-like"/>
    <property type="match status" value="1"/>
</dbReference>
<evidence type="ECO:0000256" key="19">
    <source>
        <dbReference type="ARBA" id="ARBA00048649"/>
    </source>
</evidence>
<evidence type="ECO:0000256" key="21">
    <source>
        <dbReference type="RuleBase" id="RU000356"/>
    </source>
</evidence>
<sequence length="396" mass="44134">MLTEAQKETIKATIPVLEEHGATVTTHFYNTLFEDHPELLHVFNHVHQKTGMQPRALAYSLYQAAVHIDRLEAISPFVERVAHKHRSIGVRAEHYPLVGEYLLRAMQEKLNLEKDHPVIEAWGAAYGVIADIFIETEKKMYEDAGWDGFEELEVVEKRLESSEITSFYVKRANGKPLPPFEPGQYISIMAQIPGEQYTHIRQYSLSDQPDTGYYRISVKRESGPDGIVSSWLHDSVRVGSTLPASAPAGDFTVKSSPAPAVFIAGGVGITPLLSMMKQQKKAEPERPMTLIHAVRDGRTAGLTAETKDWATAPHKRFLVIEHPAHSEDGDAQGRLTADTLRRFMPEQPADVYLCGPEAFMQTAAGLLSQTGVPDDRIHYEFFGPGTALEPAMAEEY</sequence>
<dbReference type="InterPro" id="IPR001433">
    <property type="entry name" value="OxRdtase_FAD/NAD-bd"/>
</dbReference>
<dbReference type="GO" id="GO:0071500">
    <property type="term" value="P:cellular response to nitrosative stress"/>
    <property type="evidence" value="ECO:0007669"/>
    <property type="project" value="TreeGrafter"/>
</dbReference>
<evidence type="ECO:0000256" key="20">
    <source>
        <dbReference type="ARBA" id="ARBA00049433"/>
    </source>
</evidence>
<dbReference type="FunFam" id="1.10.490.10:FF:000003">
    <property type="entry name" value="Flavohemoprotein"/>
    <property type="match status" value="1"/>
</dbReference>
<dbReference type="GO" id="GO:0046872">
    <property type="term" value="F:metal ion binding"/>
    <property type="evidence" value="ECO:0007669"/>
    <property type="project" value="UniProtKB-KW"/>
</dbReference>
<evidence type="ECO:0000256" key="5">
    <source>
        <dbReference type="ARBA" id="ARBA00012229"/>
    </source>
</evidence>
<dbReference type="GO" id="GO:0005344">
    <property type="term" value="F:oxygen carrier activity"/>
    <property type="evidence" value="ECO:0007669"/>
    <property type="project" value="UniProtKB-KW"/>
</dbReference>
<dbReference type="PANTHER" id="PTHR43396">
    <property type="entry name" value="FLAVOHEMOPROTEIN"/>
    <property type="match status" value="1"/>
</dbReference>
<evidence type="ECO:0000256" key="14">
    <source>
        <dbReference type="ARBA" id="ARBA00023004"/>
    </source>
</evidence>
<evidence type="ECO:0000256" key="13">
    <source>
        <dbReference type="ARBA" id="ARBA00023002"/>
    </source>
</evidence>
<dbReference type="NCBIfam" id="NF009805">
    <property type="entry name" value="PRK13289.1"/>
    <property type="match status" value="1"/>
</dbReference>
<comment type="cofactor">
    <cofactor evidence="2">
        <name>FAD</name>
        <dbReference type="ChEBI" id="CHEBI:57692"/>
    </cofactor>
</comment>
<dbReference type="EMBL" id="JAATHJ010000001">
    <property type="protein sequence ID" value="NJP36246.1"/>
    <property type="molecule type" value="Genomic_DNA"/>
</dbReference>
<dbReference type="InterPro" id="IPR000971">
    <property type="entry name" value="Globin"/>
</dbReference>
<dbReference type="AlphaFoldDB" id="A0A969TTS9"/>
<keyword evidence="21" id="KW-0813">Transport</keyword>
<dbReference type="Gene3D" id="3.40.50.80">
    <property type="entry name" value="Nucleotide-binding domain of ferredoxin-NADP reductase (FNR) module"/>
    <property type="match status" value="1"/>
</dbReference>
<keyword evidence="8 21" id="KW-0561">Oxygen transport</keyword>
<keyword evidence="25" id="KW-1185">Reference proteome</keyword>
<comment type="catalytic activity">
    <reaction evidence="20">
        <text>2 nitric oxide + NADPH + 2 O2 = 2 nitrate + NADP(+) + H(+)</text>
        <dbReference type="Rhea" id="RHEA:19465"/>
        <dbReference type="ChEBI" id="CHEBI:15378"/>
        <dbReference type="ChEBI" id="CHEBI:15379"/>
        <dbReference type="ChEBI" id="CHEBI:16480"/>
        <dbReference type="ChEBI" id="CHEBI:17632"/>
        <dbReference type="ChEBI" id="CHEBI:57783"/>
        <dbReference type="ChEBI" id="CHEBI:58349"/>
        <dbReference type="EC" id="1.14.12.17"/>
    </reaction>
</comment>
<evidence type="ECO:0000256" key="10">
    <source>
        <dbReference type="ARBA" id="ARBA00022723"/>
    </source>
</evidence>
<comment type="catalytic activity">
    <reaction evidence="19">
        <text>2 nitric oxide + NADH + 2 O2 = 2 nitrate + NAD(+) + H(+)</text>
        <dbReference type="Rhea" id="RHEA:19469"/>
        <dbReference type="ChEBI" id="CHEBI:15378"/>
        <dbReference type="ChEBI" id="CHEBI:15379"/>
        <dbReference type="ChEBI" id="CHEBI:16480"/>
        <dbReference type="ChEBI" id="CHEBI:17632"/>
        <dbReference type="ChEBI" id="CHEBI:57540"/>
        <dbReference type="ChEBI" id="CHEBI:57945"/>
        <dbReference type="EC" id="1.14.12.17"/>
    </reaction>
</comment>
<evidence type="ECO:0000259" key="23">
    <source>
        <dbReference type="PROSITE" id="PS51384"/>
    </source>
</evidence>
<keyword evidence="15" id="KW-0520">NAD</keyword>
<evidence type="ECO:0000256" key="16">
    <source>
        <dbReference type="ARBA" id="ARBA00030024"/>
    </source>
</evidence>
<dbReference type="Pfam" id="PF00175">
    <property type="entry name" value="NAD_binding_1"/>
    <property type="match status" value="1"/>
</dbReference>
<keyword evidence="12" id="KW-0521">NADP</keyword>
<evidence type="ECO:0000256" key="15">
    <source>
        <dbReference type="ARBA" id="ARBA00023027"/>
    </source>
</evidence>
<feature type="domain" description="Globin" evidence="22">
    <location>
        <begin position="1"/>
        <end position="138"/>
    </location>
</feature>
<protein>
    <recommendedName>
        <fullName evidence="6">Flavohemoprotein</fullName>
        <ecNumber evidence="5">1.14.12.17</ecNumber>
    </recommendedName>
    <alternativeName>
        <fullName evidence="17">Flavohemoglobin</fullName>
    </alternativeName>
    <alternativeName>
        <fullName evidence="16">Hemoglobin-like protein</fullName>
    </alternativeName>
    <alternativeName>
        <fullName evidence="18">Nitric oxide dioxygenase</fullName>
    </alternativeName>
</protein>
<evidence type="ECO:0000256" key="18">
    <source>
        <dbReference type="ARBA" id="ARBA00033187"/>
    </source>
</evidence>
<accession>A0A969TTS9</accession>
<dbReference type="PROSITE" id="PS01033">
    <property type="entry name" value="GLOBIN"/>
    <property type="match status" value="1"/>
</dbReference>
<evidence type="ECO:0000259" key="22">
    <source>
        <dbReference type="PROSITE" id="PS01033"/>
    </source>
</evidence>
<evidence type="ECO:0000256" key="4">
    <source>
        <dbReference type="ARBA" id="ARBA00008414"/>
    </source>
</evidence>
<dbReference type="GO" id="GO:0019825">
    <property type="term" value="F:oxygen binding"/>
    <property type="evidence" value="ECO:0007669"/>
    <property type="project" value="InterPro"/>
</dbReference>
<evidence type="ECO:0000256" key="2">
    <source>
        <dbReference type="ARBA" id="ARBA00001974"/>
    </source>
</evidence>
<comment type="cofactor">
    <cofactor evidence="1">
        <name>heme b</name>
        <dbReference type="ChEBI" id="CHEBI:60344"/>
    </cofactor>
</comment>
<evidence type="ECO:0000256" key="11">
    <source>
        <dbReference type="ARBA" id="ARBA00022827"/>
    </source>
</evidence>
<dbReference type="GO" id="GO:0046210">
    <property type="term" value="P:nitric oxide catabolic process"/>
    <property type="evidence" value="ECO:0007669"/>
    <property type="project" value="TreeGrafter"/>
</dbReference>
<dbReference type="InterPro" id="IPR017927">
    <property type="entry name" value="FAD-bd_FR_type"/>
</dbReference>
<keyword evidence="11" id="KW-0274">FAD</keyword>
<dbReference type="PROSITE" id="PS51384">
    <property type="entry name" value="FAD_FR"/>
    <property type="match status" value="1"/>
</dbReference>
<dbReference type="InterPro" id="IPR009050">
    <property type="entry name" value="Globin-like_sf"/>
</dbReference>
<dbReference type="Pfam" id="PF00970">
    <property type="entry name" value="FAD_binding_6"/>
    <property type="match status" value="1"/>
</dbReference>
<keyword evidence="10" id="KW-0479">Metal-binding</keyword>
<organism evidence="24 25">
    <name type="scientific">Alkalicoccus luteus</name>
    <dbReference type="NCBI Taxonomy" id="1237094"/>
    <lineage>
        <taxon>Bacteria</taxon>
        <taxon>Bacillati</taxon>
        <taxon>Bacillota</taxon>
        <taxon>Bacilli</taxon>
        <taxon>Bacillales</taxon>
        <taxon>Bacillaceae</taxon>
        <taxon>Alkalicoccus</taxon>
    </lineage>
</organism>
<dbReference type="EC" id="1.14.12.17" evidence="5"/>
<dbReference type="FunFam" id="2.40.30.10:FF:000034">
    <property type="entry name" value="Flavohemoprotein"/>
    <property type="match status" value="1"/>
</dbReference>
<keyword evidence="13 24" id="KW-0560">Oxidoreductase</keyword>
<keyword evidence="7 21" id="KW-0349">Heme</keyword>
<evidence type="ECO:0000256" key="3">
    <source>
        <dbReference type="ARBA" id="ARBA00006401"/>
    </source>
</evidence>
<dbReference type="PRINTS" id="PR00371">
    <property type="entry name" value="FPNCR"/>
</dbReference>
<comment type="similarity">
    <text evidence="4">Belongs to the globin family. Two-domain flavohemoproteins subfamily.</text>
</comment>
<evidence type="ECO:0000313" key="25">
    <source>
        <dbReference type="Proteomes" id="UP000752012"/>
    </source>
</evidence>
<evidence type="ECO:0000256" key="7">
    <source>
        <dbReference type="ARBA" id="ARBA00022617"/>
    </source>
</evidence>
<dbReference type="GO" id="GO:0020037">
    <property type="term" value="F:heme binding"/>
    <property type="evidence" value="ECO:0007669"/>
    <property type="project" value="InterPro"/>
</dbReference>
<dbReference type="InterPro" id="IPR001709">
    <property type="entry name" value="Flavoprot_Pyr_Nucl_cyt_Rdtase"/>
</dbReference>
<dbReference type="InterPro" id="IPR012292">
    <property type="entry name" value="Globin/Proto"/>
</dbReference>
<dbReference type="GO" id="GO:0071949">
    <property type="term" value="F:FAD binding"/>
    <property type="evidence" value="ECO:0007669"/>
    <property type="project" value="TreeGrafter"/>
</dbReference>
<gene>
    <name evidence="24" type="primary">hmpA</name>
    <name evidence="24" type="ORF">HCN83_01445</name>
</gene>
<dbReference type="InterPro" id="IPR017938">
    <property type="entry name" value="Riboflavin_synthase-like_b-brl"/>
</dbReference>
<keyword evidence="9" id="KW-0285">Flavoprotein</keyword>
<dbReference type="CDD" id="cd06184">
    <property type="entry name" value="flavohem_like_fad_nad_binding"/>
    <property type="match status" value="1"/>
</dbReference>